<feature type="transmembrane region" description="Helical" evidence="8">
    <location>
        <begin position="42"/>
        <end position="61"/>
    </location>
</feature>
<evidence type="ECO:0000256" key="5">
    <source>
        <dbReference type="ARBA" id="ARBA00022989"/>
    </source>
</evidence>
<evidence type="ECO:0000256" key="1">
    <source>
        <dbReference type="ARBA" id="ARBA00004651"/>
    </source>
</evidence>
<feature type="domain" description="ABC transmembrane type-1" evidence="9">
    <location>
        <begin position="100"/>
        <end position="289"/>
    </location>
</feature>
<reference evidence="10" key="1">
    <citation type="submission" date="2015-08" db="EMBL/GenBank/DDBJ databases">
        <authorList>
            <person name="Babu N.S."/>
            <person name="Beckwith C.J."/>
            <person name="Beseler K.G."/>
            <person name="Brison A."/>
            <person name="Carone J.V."/>
            <person name="Caskin T.P."/>
            <person name="Diamond M."/>
            <person name="Durham M.E."/>
            <person name="Foxe J.M."/>
            <person name="Go M."/>
            <person name="Henderson B.A."/>
            <person name="Jones I.B."/>
            <person name="McGettigan J.A."/>
            <person name="Micheletti S.J."/>
            <person name="Nasrallah M.E."/>
            <person name="Ortiz D."/>
            <person name="Piller C.R."/>
            <person name="Privatt S.R."/>
            <person name="Schneider S.L."/>
            <person name="Sharp S."/>
            <person name="Smith T.C."/>
            <person name="Stanton J.D."/>
            <person name="Ullery H.E."/>
            <person name="Wilson R.J."/>
            <person name="Serrano M.G."/>
            <person name="Buck G."/>
            <person name="Lee V."/>
            <person name="Wang Y."/>
            <person name="Carvalho R."/>
            <person name="Voegtly L."/>
            <person name="Shi R."/>
            <person name="Duckworth R."/>
            <person name="Johnson A."/>
            <person name="Loviza R."/>
            <person name="Walstead R."/>
            <person name="Shah Z."/>
            <person name="Kiflezghi M."/>
            <person name="Wade K."/>
            <person name="Ball S.L."/>
            <person name="Bradley K.W."/>
            <person name="Asai D.J."/>
            <person name="Bowman C.A."/>
            <person name="Russell D.A."/>
            <person name="Pope W.H."/>
            <person name="Jacobs-Sera D."/>
            <person name="Hendrix R.W."/>
            <person name="Hatfull G.F."/>
        </authorList>
    </citation>
    <scope>NUCLEOTIDE SEQUENCE</scope>
</reference>
<feature type="transmembrane region" description="Helical" evidence="8">
    <location>
        <begin position="268"/>
        <end position="289"/>
    </location>
</feature>
<dbReference type="InterPro" id="IPR000515">
    <property type="entry name" value="MetI-like"/>
</dbReference>
<keyword evidence="6 8" id="KW-0472">Membrane</keyword>
<evidence type="ECO:0000256" key="3">
    <source>
        <dbReference type="ARBA" id="ARBA00022475"/>
    </source>
</evidence>
<dbReference type="AlphaFoldDB" id="A0A2P2C294"/>
<dbReference type="GO" id="GO:0005886">
    <property type="term" value="C:plasma membrane"/>
    <property type="evidence" value="ECO:0007669"/>
    <property type="project" value="UniProtKB-SubCell"/>
</dbReference>
<dbReference type="PANTHER" id="PTHR43386">
    <property type="entry name" value="OLIGOPEPTIDE TRANSPORT SYSTEM PERMEASE PROTEIN APPC"/>
    <property type="match status" value="1"/>
</dbReference>
<evidence type="ECO:0000256" key="4">
    <source>
        <dbReference type="ARBA" id="ARBA00022692"/>
    </source>
</evidence>
<evidence type="ECO:0000313" key="10">
    <source>
        <dbReference type="EMBL" id="CUR56119.1"/>
    </source>
</evidence>
<sequence>MTAMSGEDVPNTPHLTAGAAGKRSGAVGRVLGGALRTRRGKLGAGLALLVLAIAFLGPFVSGSTTQFAAPPFSSSSVSGAGPLGTDVLGRSVLNRVLSGGQYLMLLAFAATVLAVGAGAIIGVLAAYRRGFVENLLMRGVDVVLAIPQLVFALLLLSLIGPKWWLLILAVGLSQAPQTARVLHGAAQSVCEKDFVQAVAVWGVPTRTVLRRHVLPNLTTPLMVELGLRLSYSIVMIAGLSFLGFGSAPPAPDWGVMVNENRIGLASNAWGVLAPAILLALLAVGTNTFADAIARANLGESRGEAAMLQAASGATTEETK</sequence>
<dbReference type="GO" id="GO:0055085">
    <property type="term" value="P:transmembrane transport"/>
    <property type="evidence" value="ECO:0007669"/>
    <property type="project" value="InterPro"/>
</dbReference>
<dbReference type="CDD" id="cd06261">
    <property type="entry name" value="TM_PBP2"/>
    <property type="match status" value="1"/>
</dbReference>
<feature type="transmembrane region" description="Helical" evidence="8">
    <location>
        <begin position="229"/>
        <end position="247"/>
    </location>
</feature>
<keyword evidence="5 8" id="KW-1133">Transmembrane helix</keyword>
<gene>
    <name evidence="10" type="ORF">NOCA2310168</name>
</gene>
<accession>A0A2P2C294</accession>
<dbReference type="Pfam" id="PF00528">
    <property type="entry name" value="BPD_transp_1"/>
    <property type="match status" value="1"/>
</dbReference>
<evidence type="ECO:0000256" key="2">
    <source>
        <dbReference type="ARBA" id="ARBA00022448"/>
    </source>
</evidence>
<evidence type="ECO:0000259" key="9">
    <source>
        <dbReference type="PROSITE" id="PS50928"/>
    </source>
</evidence>
<organism evidence="10">
    <name type="scientific">metagenome</name>
    <dbReference type="NCBI Taxonomy" id="256318"/>
    <lineage>
        <taxon>unclassified sequences</taxon>
        <taxon>metagenomes</taxon>
    </lineage>
</organism>
<dbReference type="PANTHER" id="PTHR43386:SF25">
    <property type="entry name" value="PEPTIDE ABC TRANSPORTER PERMEASE PROTEIN"/>
    <property type="match status" value="1"/>
</dbReference>
<feature type="region of interest" description="Disordered" evidence="7">
    <location>
        <begin position="1"/>
        <end position="21"/>
    </location>
</feature>
<keyword evidence="3" id="KW-1003">Cell membrane</keyword>
<dbReference type="SUPFAM" id="SSF161098">
    <property type="entry name" value="MetI-like"/>
    <property type="match status" value="1"/>
</dbReference>
<comment type="subcellular location">
    <subcellularLocation>
        <location evidence="1">Cell membrane</location>
        <topology evidence="1">Multi-pass membrane protein</topology>
    </subcellularLocation>
</comment>
<dbReference type="InterPro" id="IPR050366">
    <property type="entry name" value="BP-dependent_transpt_permease"/>
</dbReference>
<dbReference type="PROSITE" id="PS50928">
    <property type="entry name" value="ABC_TM1"/>
    <property type="match status" value="1"/>
</dbReference>
<dbReference type="Gene3D" id="1.10.3720.10">
    <property type="entry name" value="MetI-like"/>
    <property type="match status" value="1"/>
</dbReference>
<keyword evidence="4 8" id="KW-0812">Transmembrane</keyword>
<evidence type="ECO:0000256" key="7">
    <source>
        <dbReference type="SAM" id="MobiDB-lite"/>
    </source>
</evidence>
<feature type="transmembrane region" description="Helical" evidence="8">
    <location>
        <begin position="102"/>
        <end position="127"/>
    </location>
</feature>
<evidence type="ECO:0000256" key="8">
    <source>
        <dbReference type="SAM" id="Phobius"/>
    </source>
</evidence>
<dbReference type="InterPro" id="IPR035906">
    <property type="entry name" value="MetI-like_sf"/>
</dbReference>
<evidence type="ECO:0000256" key="6">
    <source>
        <dbReference type="ARBA" id="ARBA00023136"/>
    </source>
</evidence>
<keyword evidence="2" id="KW-0813">Transport</keyword>
<proteinExistence type="predicted"/>
<dbReference type="EMBL" id="CZKA01000025">
    <property type="protein sequence ID" value="CUR56119.1"/>
    <property type="molecule type" value="Genomic_DNA"/>
</dbReference>
<name>A0A2P2C294_9ZZZZ</name>
<protein>
    <submittedName>
        <fullName evidence="10">Putative ABC transporter permease protein</fullName>
    </submittedName>
</protein>